<dbReference type="RefSeq" id="WP_128978820.1">
    <property type="nucleotide sequence ID" value="NZ_PDKJ01000002.1"/>
</dbReference>
<dbReference type="EMBL" id="PDKJ01000002">
    <property type="protein sequence ID" value="RXJ69635.1"/>
    <property type="molecule type" value="Genomic_DNA"/>
</dbReference>
<reference evidence="1 2" key="1">
    <citation type="submission" date="2017-10" db="EMBL/GenBank/DDBJ databases">
        <title>Genomics of the genus Arcobacter.</title>
        <authorList>
            <person name="Perez-Cataluna A."/>
            <person name="Figueras M.J."/>
        </authorList>
    </citation>
    <scope>NUCLEOTIDE SEQUENCE [LARGE SCALE GENOMIC DNA]</scope>
    <source>
        <strain evidence="1 2">CECT 8993</strain>
    </source>
</reference>
<name>A0A4Q0YH71_9BACT</name>
<dbReference type="Proteomes" id="UP000290172">
    <property type="component" value="Unassembled WGS sequence"/>
</dbReference>
<proteinExistence type="predicted"/>
<accession>A0A4Q0YH71</accession>
<gene>
    <name evidence="1" type="ORF">CRV08_02715</name>
</gene>
<evidence type="ECO:0000313" key="2">
    <source>
        <dbReference type="Proteomes" id="UP000290172"/>
    </source>
</evidence>
<protein>
    <submittedName>
        <fullName evidence="1">Uncharacterized protein</fullName>
    </submittedName>
</protein>
<dbReference type="AlphaFoldDB" id="A0A4Q0YH71"/>
<sequence length="103" mass="12421">MVFHAFCAHFVLHNSLALFFKELRFYHFLVSKSNVKSHQRLHCLLRKYPQKYKDIYCVVELIIKREFVSFYYSNTPHALHKYLYIFLAVAEVGKDIDKKSKIF</sequence>
<organism evidence="1 2">
    <name type="scientific">Halarcobacter ebronensis</name>
    <dbReference type="NCBI Taxonomy" id="1462615"/>
    <lineage>
        <taxon>Bacteria</taxon>
        <taxon>Pseudomonadati</taxon>
        <taxon>Campylobacterota</taxon>
        <taxon>Epsilonproteobacteria</taxon>
        <taxon>Campylobacterales</taxon>
        <taxon>Arcobacteraceae</taxon>
        <taxon>Halarcobacter</taxon>
    </lineage>
</organism>
<evidence type="ECO:0000313" key="1">
    <source>
        <dbReference type="EMBL" id="RXJ69635.1"/>
    </source>
</evidence>
<comment type="caution">
    <text evidence="1">The sequence shown here is derived from an EMBL/GenBank/DDBJ whole genome shotgun (WGS) entry which is preliminary data.</text>
</comment>